<evidence type="ECO:0000313" key="3">
    <source>
        <dbReference type="Proteomes" id="UP000178129"/>
    </source>
</evidence>
<feature type="region of interest" description="Disordered" evidence="1">
    <location>
        <begin position="1"/>
        <end position="28"/>
    </location>
</feature>
<dbReference type="InParanoid" id="A0A1E1L3A7"/>
<evidence type="ECO:0000313" key="2">
    <source>
        <dbReference type="EMBL" id="CZT04068.1"/>
    </source>
</evidence>
<keyword evidence="3" id="KW-1185">Reference proteome</keyword>
<comment type="caution">
    <text evidence="2">The sequence shown here is derived from an EMBL/GenBank/DDBJ whole genome shotgun (WGS) entry which is preliminary data.</text>
</comment>
<accession>A0A1E1L3A7</accession>
<gene>
    <name evidence="2" type="ORF">RCO7_14760</name>
</gene>
<evidence type="ECO:0000256" key="1">
    <source>
        <dbReference type="SAM" id="MobiDB-lite"/>
    </source>
</evidence>
<organism evidence="2 3">
    <name type="scientific">Rhynchosporium graminicola</name>
    <dbReference type="NCBI Taxonomy" id="2792576"/>
    <lineage>
        <taxon>Eukaryota</taxon>
        <taxon>Fungi</taxon>
        <taxon>Dikarya</taxon>
        <taxon>Ascomycota</taxon>
        <taxon>Pezizomycotina</taxon>
        <taxon>Leotiomycetes</taxon>
        <taxon>Helotiales</taxon>
        <taxon>Ploettnerulaceae</taxon>
        <taxon>Rhynchosporium</taxon>
    </lineage>
</organism>
<reference evidence="3" key="1">
    <citation type="submission" date="2016-03" db="EMBL/GenBank/DDBJ databases">
        <authorList>
            <person name="Ploux O."/>
        </authorList>
    </citation>
    <scope>NUCLEOTIDE SEQUENCE [LARGE SCALE GENOMIC DNA]</scope>
    <source>
        <strain evidence="3">UK7</strain>
    </source>
</reference>
<dbReference type="AlphaFoldDB" id="A0A1E1L3A7"/>
<dbReference type="EMBL" id="FJUW01000030">
    <property type="protein sequence ID" value="CZT04068.1"/>
    <property type="molecule type" value="Genomic_DNA"/>
</dbReference>
<protein>
    <submittedName>
        <fullName evidence="2">Uncharacterized protein</fullName>
    </submittedName>
</protein>
<feature type="compositionally biased region" description="Polar residues" evidence="1">
    <location>
        <begin position="1"/>
        <end position="13"/>
    </location>
</feature>
<sequence>MDEQPSMKSSQNVEAEEAPAKFSAIDDESENLVHRDYQQLIVLERQKCGRIE</sequence>
<proteinExistence type="predicted"/>
<name>A0A1E1L3A7_9HELO</name>
<dbReference type="Proteomes" id="UP000178129">
    <property type="component" value="Unassembled WGS sequence"/>
</dbReference>